<gene>
    <name evidence="1" type="ORF">MBJ925_LOCUS10369</name>
    <name evidence="2" type="ORF">OVN521_LOCUS40821</name>
    <name evidence="3" type="ORF">SMN809_LOCUS42534</name>
</gene>
<reference evidence="1" key="1">
    <citation type="submission" date="2021-02" db="EMBL/GenBank/DDBJ databases">
        <authorList>
            <person name="Nowell W R."/>
        </authorList>
    </citation>
    <scope>NUCLEOTIDE SEQUENCE</scope>
</reference>
<protein>
    <submittedName>
        <fullName evidence="1">Uncharacterized protein</fullName>
    </submittedName>
</protein>
<dbReference type="Proteomes" id="UP000663824">
    <property type="component" value="Unassembled WGS sequence"/>
</dbReference>
<keyword evidence="5" id="KW-1185">Reference proteome</keyword>
<proteinExistence type="predicted"/>
<dbReference type="Proteomes" id="UP000676336">
    <property type="component" value="Unassembled WGS sequence"/>
</dbReference>
<name>A0A816NIS6_9BILA</name>
<comment type="caution">
    <text evidence="1">The sequence shown here is derived from an EMBL/GenBank/DDBJ whole genome shotgun (WGS) entry which is preliminary data.</text>
</comment>
<dbReference type="AlphaFoldDB" id="A0A816NIS6"/>
<sequence length="71" mass="8353">CAKISIYHILEEKAVMIILGRQQFIRKLLDIGRFDFLHDAMRVKYPISADCYDEFYGKLARPTLVDFLVDE</sequence>
<evidence type="ECO:0000313" key="3">
    <source>
        <dbReference type="EMBL" id="CAF4687460.1"/>
    </source>
</evidence>
<dbReference type="Proteomes" id="UP000663866">
    <property type="component" value="Unassembled WGS sequence"/>
</dbReference>
<evidence type="ECO:0000313" key="4">
    <source>
        <dbReference type="Proteomes" id="UP000663824"/>
    </source>
</evidence>
<accession>A0A816NIS6</accession>
<feature type="non-terminal residue" evidence="1">
    <location>
        <position position="1"/>
    </location>
</feature>
<evidence type="ECO:0000313" key="5">
    <source>
        <dbReference type="Proteomes" id="UP000663866"/>
    </source>
</evidence>
<evidence type="ECO:0000313" key="2">
    <source>
        <dbReference type="EMBL" id="CAF4502366.1"/>
    </source>
</evidence>
<dbReference type="EMBL" id="CAJOBI010123003">
    <property type="protein sequence ID" value="CAF4687460.1"/>
    <property type="molecule type" value="Genomic_DNA"/>
</dbReference>
<evidence type="ECO:0000313" key="1">
    <source>
        <dbReference type="EMBL" id="CAF2033766.1"/>
    </source>
</evidence>
<organism evidence="1 4">
    <name type="scientific">Rotaria magnacalcarata</name>
    <dbReference type="NCBI Taxonomy" id="392030"/>
    <lineage>
        <taxon>Eukaryota</taxon>
        <taxon>Metazoa</taxon>
        <taxon>Spiralia</taxon>
        <taxon>Gnathifera</taxon>
        <taxon>Rotifera</taxon>
        <taxon>Eurotatoria</taxon>
        <taxon>Bdelloidea</taxon>
        <taxon>Philodinida</taxon>
        <taxon>Philodinidae</taxon>
        <taxon>Rotaria</taxon>
    </lineage>
</organism>
<dbReference type="EMBL" id="CAJOBG010053512">
    <property type="protein sequence ID" value="CAF4502366.1"/>
    <property type="molecule type" value="Genomic_DNA"/>
</dbReference>
<dbReference type="EMBL" id="CAJNRE010004294">
    <property type="protein sequence ID" value="CAF2033766.1"/>
    <property type="molecule type" value="Genomic_DNA"/>
</dbReference>